<evidence type="ECO:0000259" key="1">
    <source>
        <dbReference type="Pfam" id="PF14280"/>
    </source>
</evidence>
<comment type="caution">
    <text evidence="2">The sequence shown here is derived from an EMBL/GenBank/DDBJ whole genome shotgun (WGS) entry which is preliminary data.</text>
</comment>
<reference evidence="2 3" key="1">
    <citation type="submission" date="2013-08" db="EMBL/GenBank/DDBJ databases">
        <title>Study of Ammonical-Nitrogen removal by Nitrification Denitrification process using lab isolates.</title>
        <authorList>
            <person name="Khardenavis A.A."/>
            <person name="Pal R.R."/>
            <person name="Kapley A."/>
            <person name="Qureshi A."/>
            <person name="Purohit H.J."/>
        </authorList>
    </citation>
    <scope>NUCLEOTIDE SEQUENCE [LARGE SCALE GENOMIC DNA]</scope>
    <source>
        <strain evidence="2 3">EGD-HP18</strain>
    </source>
</reference>
<dbReference type="AlphaFoldDB" id="A0AAV3K4Q7"/>
<organism evidence="2 3">
    <name type="scientific">Acinetobacter baumannii EGD-HP18</name>
    <dbReference type="NCBI Taxonomy" id="1358412"/>
    <lineage>
        <taxon>Bacteria</taxon>
        <taxon>Pseudomonadati</taxon>
        <taxon>Pseudomonadota</taxon>
        <taxon>Gammaproteobacteria</taxon>
        <taxon>Moraxellales</taxon>
        <taxon>Moraxellaceae</taxon>
        <taxon>Acinetobacter</taxon>
        <taxon>Acinetobacter calcoaceticus/baumannii complex</taxon>
    </lineage>
</organism>
<evidence type="ECO:0000313" key="3">
    <source>
        <dbReference type="Proteomes" id="UP000016517"/>
    </source>
</evidence>
<dbReference type="EMBL" id="AVST01000001">
    <property type="protein sequence ID" value="ERH73146.1"/>
    <property type="molecule type" value="Genomic_DNA"/>
</dbReference>
<protein>
    <recommendedName>
        <fullName evidence="1">DUF4365 domain-containing protein</fullName>
    </recommendedName>
</protein>
<accession>A0AAV3K4Q7</accession>
<dbReference type="Proteomes" id="UP000016517">
    <property type="component" value="Unassembled WGS sequence"/>
</dbReference>
<evidence type="ECO:0000313" key="2">
    <source>
        <dbReference type="EMBL" id="ERH73146.1"/>
    </source>
</evidence>
<dbReference type="InterPro" id="IPR025375">
    <property type="entry name" value="DUF4365"/>
</dbReference>
<dbReference type="RefSeq" id="WP_021510244.1">
    <property type="nucleotide sequence ID" value="NZ_AVST01000001.1"/>
</dbReference>
<feature type="domain" description="DUF4365" evidence="1">
    <location>
        <begin position="24"/>
        <end position="142"/>
    </location>
</feature>
<name>A0AAV3K4Q7_ACIBA</name>
<dbReference type="Pfam" id="PF14280">
    <property type="entry name" value="DUF4365"/>
    <property type="match status" value="1"/>
</dbReference>
<proteinExistence type="predicted"/>
<sequence>MPKRIETHRIDTKAIRTIFTHLNENWLVRNLEERDYGVDLQLERFDLNDATGDFIFVQVKGTDKKFKKTVKLSSFPVDTIKYALMFDVPFFIFHTSNTSQQTKYVWLQNYVETRLEKDNPHWKNQKSVTIYFPKENDLQANDSKITDIIKNDKLKKMGVKFLAIYESLKFHSESVLSGQTAVAIGCAIEARKLQKLSSFINEYKDLVFNGNYKDFNTFHAAYDNIANTSEIDSADEETITSAMSFLEEIKSTFLNQDQIADVLMENTTDYHSY</sequence>
<gene>
    <name evidence="2" type="ORF">N173_01920</name>
</gene>